<keyword evidence="14" id="KW-0326">Glycosidase</keyword>
<accession>A0A8H7ZD23</accession>
<keyword evidence="8" id="KW-0256">Endoplasmic reticulum</keyword>
<feature type="compositionally biased region" description="Low complexity" evidence="15">
    <location>
        <begin position="1836"/>
        <end position="1849"/>
    </location>
</feature>
<evidence type="ECO:0000256" key="12">
    <source>
        <dbReference type="PIRSR" id="PIRSR601382-1"/>
    </source>
</evidence>
<evidence type="ECO:0000256" key="16">
    <source>
        <dbReference type="SAM" id="Phobius"/>
    </source>
</evidence>
<dbReference type="GO" id="GO:0005975">
    <property type="term" value="P:carbohydrate metabolic process"/>
    <property type="evidence" value="ECO:0007669"/>
    <property type="project" value="InterPro"/>
</dbReference>
<dbReference type="Gene3D" id="1.50.10.10">
    <property type="match status" value="1"/>
</dbReference>
<sequence length="2455" mass="277908">MMEEIDYDLKKFRAPPRTPQPPTRSKIRQQKLKDVLPNIATCDDGTGDNGEKSSCVSPRFEKTVILVIDALRFDFVIPVEGSTEYYHNNFPILYDLAQRDNGVLLKFIADPPTTTLQRLKGLTTGSLPTIIDAGSNFDGDAIDEDNWLLQLHKINKSIAFMGDDTWTALFSEYFNPNLNFPYDSLNVWDLHTVDNGVIEHLFPLMQTPKDWDLLIGHFLGVDHVGHRYGPRHYSMKDKLAQMNDVIGKVVDNLDDDTLLIVFGDHGMDYTGNHGGDSPDELESTLFMYSKKHKFFKKDKQEYDVTDMGAGYRQVNQIDLVPTISLLLGLPIPFNNLGYPIDEAFANAKEALVAGTLTIEQIKRFRDLTPSLSESLLDQYEDLINSYKTRTDDLTFIEQMKQYQNQSLEQCKTLWARFDLRFIGIGIAVLFLSLTFMITYARSIPAVRVSTLSFEFIGSVVAMSIIGVVLSFSVYIVLKPGDFTLKICLCIGAVLGMVVGFWAPIMDRFSVEFIWQQTVDFFQFNFNSWSFMGIMFVALHCLMFASNSYVVWEDKMVSFFLLCFGASCVYGLLVKTNLSKEVKVLGLSHAITFLVLTRVASMITACREEQRPYCEASFTSSWWSIVILHALAYLLPALIKSFYQLSDSYYSAAPLWIGTALKFLLFMNAMYWTFEYVQNNEFFNTARFAIGEPLLKSLKLAIARLVLFIALVLANFSWSRGPLCVKLELVETKKEDDSSSDSDDMTSHRSASILGYGNVYGSSYFLLVLNLTVAVMLTTKPIGAISISILIIQILSFLEIIDVLGLRRNLVSPIVFGLLGYQHFFSTGHQATIPSIQWELGFMTTETIMFPFTHLNIILNTFGSFFLVALAVPLITIWRIVPSPKPITVLSQIITNITTLSTYFLFTGLSSSIFAAHFRRHLMVWKIFAPRFMFNLPYNSSFTPDHIRYLKNETKLLFQHGWKSYMTYGFPYDEVRPLTCEPYGPDYKDHMNTVRNDAMANISSTLLDNIDTLIIMEQWDDLEFALRYLKDNQADFFNQDAIVQVFETTIRFLGGLMSAHLILTDVINKDISLPHSYDRFNEITRNYDGFLLEMAYDLGLRLISSYKTKTSIPFPRINLKTGLKKVPPNLQKDACTSGVTTPVLEFTLLSRLTGDFQFEYYTQQSFWKIWSSKSALNLMPMSIDPFTNQWKDTISGIGASIDSFYEYAAKSAIIFNDDAMWSVFHTSYKALLTHSAQITHDTMIFPNLGTEDGVIFSDWIDSLGAFWSGLQVLTGHLSHAIKTHVVYLKIWDYFDSIPERWIYAHSNRNKRKKYKADDSIALEWYPLRPEFVESTYYLYRATKDPMYLHIGERILDLFQTKFKAECGFSGIQNIKTGERQNRMETFVLGETLKYLYLLFDEENSVFLHKSELMGSKNWVFSTEAHPLWFHKGLKGGADSQFNAYAANVILSDITDEQFTPAILRNTTVRKPVVYDIPGHDSIPHVGKRDPFGDRFDACELNPLAKSANGFLESSYYNWSNLFGADFVYSKSLVKPSYANRTNLDGSYIELSRPFFDKYTMFDTELMSRRMPSTSSYEVFWGDVQNCGFAEVSELTFVSQNTTESIILPGDLWIPVLSGLRIVVEEITLGSIDSRNVVVTKEHIQRVQGDVSDESALKLTADTILRIRRVNGVEVKPGAIAWTLPFQPSPQDKGEIGITKEGRIVIQGKVVENLILPRMSYDPIHDTYTSAKPKEPQSSPPNTVQKRHDPLSISSLVSEDETSSKDIVATSATTVISTPSRLRNARKISAISNLIDAEVENDGDDDYDDTDVNSTILGDDEDYAAGSASAHKGKKKQQQQQQHQSSSSSSSSKKKKKSNIANSKLSLKKSDGEPFWRRDIQYDMLTALFDDETACFTNVYPESNLPGANNSPKVTFAELYIRTLAESNKSSKVLKEKLLRDFDLGKAVSKVCVLVNAGRMNTTINFVHDMKSTLRTYHSIPCLQTGPQGGTVRQLQDTPRLKSIIKAVNEGQEQKVTSLEQLVKSPPATKPNTDIVQLLFLLSDANNGIPFIKDPDFHLLDLFVNTKVTPQSRARILLWLFYTFLETDFTPQQLSQNPFGGANVPEEEPIPESSTEEYDVDPQYELDYAAEMLKARKLYLSEDHTHDGAHVSQRTQDTRAGAVPSSSATHAPKASSKKREAKNEEIPGDNEESREKKAGKLNPPKKKQKKASPETSTPLSKSIISLSMGSLQRGNSGVERVVQADDDEEEEERHISPGANINFPIKGIDSSTKRLKSQSMTPQPDFEESIEFKCDLLEATNPLVQEVRTSSKASTASFNKKITILGNWLYRYFKYKKSIANKFVALEWEDIRHDLVTGIETYLYETFGKSLTTTKLMNEIDEEEVEKSIDGIGNADDVVFNYISVGDYDKANEKKSFLLHLTTFANDYFIKKVEAKINHNELKSNITFDLENETMTI</sequence>
<evidence type="ECO:0000256" key="13">
    <source>
        <dbReference type="PIRSR" id="PIRSR601382-2"/>
    </source>
</evidence>
<dbReference type="InterPro" id="IPR002591">
    <property type="entry name" value="Phosphodiest/P_Trfase"/>
</dbReference>
<dbReference type="InterPro" id="IPR037675">
    <property type="entry name" value="PIG-O_N"/>
</dbReference>
<comment type="similarity">
    <text evidence="3 14">Belongs to the glycosyl hydrolase 47 family.</text>
</comment>
<comment type="pathway">
    <text evidence="2">Glycolipid biosynthesis; glycosylphosphatidylinositol-anchor biosynthesis.</text>
</comment>
<dbReference type="SUPFAM" id="SSF53649">
    <property type="entry name" value="Alkaline phosphatase-like"/>
    <property type="match status" value="1"/>
</dbReference>
<feature type="active site" evidence="12">
    <location>
        <position position="1329"/>
    </location>
</feature>
<dbReference type="InterPro" id="IPR039524">
    <property type="entry name" value="PIGO/GPI13"/>
</dbReference>
<feature type="region of interest" description="Disordered" evidence="15">
    <location>
        <begin position="1"/>
        <end position="27"/>
    </location>
</feature>
<evidence type="ECO:0000256" key="14">
    <source>
        <dbReference type="RuleBase" id="RU361193"/>
    </source>
</evidence>
<dbReference type="PANTHER" id="PTHR23071">
    <property type="entry name" value="PHOSPHATIDYLINOSITOL GLYCAN"/>
    <property type="match status" value="1"/>
</dbReference>
<proteinExistence type="inferred from homology"/>
<keyword evidence="6" id="KW-0808">Transferase</keyword>
<keyword evidence="10 16" id="KW-0472">Membrane</keyword>
<comment type="subcellular location">
    <subcellularLocation>
        <location evidence="1">Endoplasmic reticulum membrane</location>
        <topology evidence="1">Multi-pass membrane protein</topology>
    </subcellularLocation>
</comment>
<evidence type="ECO:0000256" key="3">
    <source>
        <dbReference type="ARBA" id="ARBA00007658"/>
    </source>
</evidence>
<evidence type="ECO:0000313" key="18">
    <source>
        <dbReference type="Proteomes" id="UP000669133"/>
    </source>
</evidence>
<dbReference type="InterPro" id="IPR012341">
    <property type="entry name" value="6hp_glycosidase-like_sf"/>
</dbReference>
<dbReference type="InterPro" id="IPR001382">
    <property type="entry name" value="Glyco_hydro_47"/>
</dbReference>
<feature type="transmembrane region" description="Helical" evidence="16">
    <location>
        <begin position="622"/>
        <end position="642"/>
    </location>
</feature>
<dbReference type="GO" id="GO:0005509">
    <property type="term" value="F:calcium ion binding"/>
    <property type="evidence" value="ECO:0007669"/>
    <property type="project" value="InterPro"/>
</dbReference>
<feature type="transmembrane region" description="Helical" evidence="16">
    <location>
        <begin position="451"/>
        <end position="476"/>
    </location>
</feature>
<evidence type="ECO:0000313" key="17">
    <source>
        <dbReference type="EMBL" id="KAG5417195.1"/>
    </source>
</evidence>
<dbReference type="RefSeq" id="XP_067546311.1">
    <property type="nucleotide sequence ID" value="XM_067693940.1"/>
</dbReference>
<evidence type="ECO:0000256" key="9">
    <source>
        <dbReference type="ARBA" id="ARBA00022989"/>
    </source>
</evidence>
<dbReference type="GO" id="GO:0004571">
    <property type="term" value="F:mannosyl-oligosaccharide 1,2-alpha-mannosidase activity"/>
    <property type="evidence" value="ECO:0007669"/>
    <property type="project" value="InterPro"/>
</dbReference>
<dbReference type="EMBL" id="JAEOAQ010000007">
    <property type="protein sequence ID" value="KAG5417195.1"/>
    <property type="molecule type" value="Genomic_DNA"/>
</dbReference>
<comment type="cofactor">
    <cofactor evidence="13">
        <name>Ca(2+)</name>
        <dbReference type="ChEBI" id="CHEBI:29108"/>
    </cofactor>
</comment>
<evidence type="ECO:0000256" key="11">
    <source>
        <dbReference type="ARBA" id="ARBA00023180"/>
    </source>
</evidence>
<dbReference type="Proteomes" id="UP000669133">
    <property type="component" value="Unassembled WGS sequence"/>
</dbReference>
<dbReference type="Pfam" id="PF01663">
    <property type="entry name" value="Phosphodiest"/>
    <property type="match status" value="1"/>
</dbReference>
<evidence type="ECO:0000256" key="8">
    <source>
        <dbReference type="ARBA" id="ARBA00022824"/>
    </source>
</evidence>
<feature type="active site" description="Proton donor" evidence="12">
    <location>
        <position position="1046"/>
    </location>
</feature>
<dbReference type="GO" id="GO:0051377">
    <property type="term" value="F:mannose-ethanolamine phosphotransferase activity"/>
    <property type="evidence" value="ECO:0007669"/>
    <property type="project" value="InterPro"/>
</dbReference>
<dbReference type="Gene3D" id="3.40.720.10">
    <property type="entry name" value="Alkaline Phosphatase, subunit A"/>
    <property type="match status" value="1"/>
</dbReference>
<feature type="transmembrane region" description="Helical" evidence="16">
    <location>
        <begin position="781"/>
        <end position="800"/>
    </location>
</feature>
<evidence type="ECO:0000256" key="7">
    <source>
        <dbReference type="ARBA" id="ARBA00022692"/>
    </source>
</evidence>
<comment type="caution">
    <text evidence="17">The sequence shown here is derived from an EMBL/GenBank/DDBJ whole genome shotgun (WGS) entry which is preliminary data.</text>
</comment>
<dbReference type="GeneID" id="93653457"/>
<feature type="region of interest" description="Disordered" evidence="15">
    <location>
        <begin position="1798"/>
        <end position="1817"/>
    </location>
</feature>
<evidence type="ECO:0000256" key="4">
    <source>
        <dbReference type="ARBA" id="ARBA00008695"/>
    </source>
</evidence>
<feature type="transmembrane region" description="Helical" evidence="16">
    <location>
        <begin position="525"/>
        <end position="549"/>
    </location>
</feature>
<feature type="transmembrane region" description="Helical" evidence="16">
    <location>
        <begin position="700"/>
        <end position="717"/>
    </location>
</feature>
<dbReference type="GO" id="GO:0005789">
    <property type="term" value="C:endoplasmic reticulum membrane"/>
    <property type="evidence" value="ECO:0007669"/>
    <property type="project" value="UniProtKB-SubCell"/>
</dbReference>
<dbReference type="UniPathway" id="UPA00196"/>
<feature type="transmembrane region" description="Helical" evidence="16">
    <location>
        <begin position="482"/>
        <end position="504"/>
    </location>
</feature>
<feature type="compositionally biased region" description="Polar residues" evidence="15">
    <location>
        <begin position="2211"/>
        <end position="2233"/>
    </location>
</feature>
<feature type="compositionally biased region" description="Acidic residues" evidence="15">
    <location>
        <begin position="2103"/>
        <end position="2117"/>
    </location>
</feature>
<dbReference type="GO" id="GO:0036503">
    <property type="term" value="P:ERAD pathway"/>
    <property type="evidence" value="ECO:0007669"/>
    <property type="project" value="UniProtKB-ARBA"/>
</dbReference>
<evidence type="ECO:0000256" key="1">
    <source>
        <dbReference type="ARBA" id="ARBA00004477"/>
    </source>
</evidence>
<feature type="region of interest" description="Disordered" evidence="15">
    <location>
        <begin position="2145"/>
        <end position="2261"/>
    </location>
</feature>
<dbReference type="GO" id="GO:0006506">
    <property type="term" value="P:GPI anchor biosynthetic process"/>
    <property type="evidence" value="ECO:0007669"/>
    <property type="project" value="UniProtKB-UniPathway"/>
</dbReference>
<dbReference type="SUPFAM" id="SSF48225">
    <property type="entry name" value="Seven-hairpin glycosidases"/>
    <property type="match status" value="1"/>
</dbReference>
<dbReference type="PANTHER" id="PTHR23071:SF1">
    <property type="entry name" value="GPI ETHANOLAMINE PHOSPHATE TRANSFERASE 3"/>
    <property type="match status" value="1"/>
</dbReference>
<evidence type="ECO:0000256" key="2">
    <source>
        <dbReference type="ARBA" id="ARBA00004687"/>
    </source>
</evidence>
<protein>
    <recommendedName>
        <fullName evidence="14">alpha-1,2-Mannosidase</fullName>
        <ecNumber evidence="14">3.2.1.-</ecNumber>
    </recommendedName>
</protein>
<dbReference type="InterPro" id="IPR017850">
    <property type="entry name" value="Alkaline_phosphatase_core_sf"/>
</dbReference>
<keyword evidence="13" id="KW-0479">Metal-binding</keyword>
<evidence type="ECO:0000256" key="15">
    <source>
        <dbReference type="SAM" id="MobiDB-lite"/>
    </source>
</evidence>
<feature type="compositionally biased region" description="Basic residues" evidence="15">
    <location>
        <begin position="2197"/>
        <end position="2208"/>
    </location>
</feature>
<feature type="transmembrane region" description="Helical" evidence="16">
    <location>
        <begin position="555"/>
        <end position="572"/>
    </location>
</feature>
<feature type="transmembrane region" description="Helical" evidence="16">
    <location>
        <begin position="892"/>
        <end position="915"/>
    </location>
</feature>
<feature type="transmembrane region" description="Helical" evidence="16">
    <location>
        <begin position="419"/>
        <end position="439"/>
    </location>
</feature>
<keyword evidence="9 16" id="KW-1133">Transmembrane helix</keyword>
<organism evidence="17 18">
    <name type="scientific">Candida metapsilosis</name>
    <dbReference type="NCBI Taxonomy" id="273372"/>
    <lineage>
        <taxon>Eukaryota</taxon>
        <taxon>Fungi</taxon>
        <taxon>Dikarya</taxon>
        <taxon>Ascomycota</taxon>
        <taxon>Saccharomycotina</taxon>
        <taxon>Pichiomycetes</taxon>
        <taxon>Debaryomycetaceae</taxon>
        <taxon>Candida/Lodderomyces clade</taxon>
        <taxon>Candida</taxon>
    </lineage>
</organism>
<feature type="active site" description="Proton donor" evidence="12">
    <location>
        <position position="1298"/>
    </location>
</feature>
<feature type="active site" evidence="12">
    <location>
        <position position="1201"/>
    </location>
</feature>
<dbReference type="InterPro" id="IPR036026">
    <property type="entry name" value="Seven-hairpin_glycosidases"/>
</dbReference>
<feature type="transmembrane region" description="Helical" evidence="16">
    <location>
        <begin position="752"/>
        <end position="775"/>
    </location>
</feature>
<reference evidence="17 18" key="1">
    <citation type="submission" date="2020-12" db="EMBL/GenBank/DDBJ databases">
        <title>Effect of drift, selection, and recombination on the evolution of hybrid genomes in Candida yeast pathogens.</title>
        <authorList>
            <person name="Mixao V."/>
            <person name="Ksiezopolska E."/>
            <person name="Saus E."/>
            <person name="Boekhout T."/>
            <person name="Gacser A."/>
            <person name="Gabaldon T."/>
        </authorList>
    </citation>
    <scope>NUCLEOTIDE SEQUENCE [LARGE SCALE GENOMIC DNA]</scope>
    <source>
        <strain evidence="17 18">BP57</strain>
    </source>
</reference>
<feature type="region of interest" description="Disordered" evidence="15">
    <location>
        <begin position="1823"/>
        <end position="1861"/>
    </location>
</feature>
<keyword evidence="14" id="KW-0378">Hydrolase</keyword>
<name>A0A8H7ZD23_9ASCO</name>
<feature type="binding site" evidence="13">
    <location>
        <position position="1421"/>
    </location>
    <ligand>
        <name>Ca(2+)</name>
        <dbReference type="ChEBI" id="CHEBI:29108"/>
    </ligand>
</feature>
<evidence type="ECO:0000256" key="6">
    <source>
        <dbReference type="ARBA" id="ARBA00022679"/>
    </source>
</evidence>
<feature type="compositionally biased region" description="Acidic residues" evidence="15">
    <location>
        <begin position="1798"/>
        <end position="1809"/>
    </location>
</feature>
<feature type="region of interest" description="Disordered" evidence="15">
    <location>
        <begin position="2094"/>
        <end position="2117"/>
    </location>
</feature>
<feature type="region of interest" description="Disordered" evidence="15">
    <location>
        <begin position="1723"/>
        <end position="1747"/>
    </location>
</feature>
<dbReference type="Pfam" id="PF01532">
    <property type="entry name" value="Glyco_hydro_47"/>
    <property type="match status" value="1"/>
</dbReference>
<keyword evidence="7 16" id="KW-0812">Transmembrane</keyword>
<feature type="transmembrane region" description="Helical" evidence="16">
    <location>
        <begin position="584"/>
        <end position="602"/>
    </location>
</feature>
<feature type="compositionally biased region" description="Basic and acidic residues" evidence="15">
    <location>
        <begin position="2175"/>
        <end position="2196"/>
    </location>
</feature>
<dbReference type="PRINTS" id="PR00747">
    <property type="entry name" value="GLYHDRLASE47"/>
</dbReference>
<feature type="transmembrane region" description="Helical" evidence="16">
    <location>
        <begin position="654"/>
        <end position="673"/>
    </location>
</feature>
<keyword evidence="11" id="KW-0325">Glycoprotein</keyword>
<gene>
    <name evidence="17" type="ORF">I9W82_004828</name>
</gene>
<feature type="transmembrane region" description="Helical" evidence="16">
    <location>
        <begin position="856"/>
        <end position="880"/>
    </location>
</feature>
<evidence type="ECO:0000256" key="5">
    <source>
        <dbReference type="ARBA" id="ARBA00022502"/>
    </source>
</evidence>
<dbReference type="EC" id="3.2.1.-" evidence="14"/>
<comment type="similarity">
    <text evidence="4">Belongs to the PIGG/PIGN/PIGO family. PIGO subfamily.</text>
</comment>
<dbReference type="CDD" id="cd16023">
    <property type="entry name" value="GPI_EPT_3"/>
    <property type="match status" value="1"/>
</dbReference>
<keyword evidence="13" id="KW-0106">Calcium</keyword>
<keyword evidence="18" id="KW-1185">Reference proteome</keyword>
<dbReference type="OrthoDB" id="272139at2759"/>
<keyword evidence="5" id="KW-0337">GPI-anchor biosynthesis</keyword>
<evidence type="ECO:0000256" key="10">
    <source>
        <dbReference type="ARBA" id="ARBA00023136"/>
    </source>
</evidence>